<keyword evidence="1" id="KW-0472">Membrane</keyword>
<keyword evidence="1" id="KW-0812">Transmembrane</keyword>
<feature type="transmembrane region" description="Helical" evidence="1">
    <location>
        <begin position="60"/>
        <end position="78"/>
    </location>
</feature>
<protein>
    <submittedName>
        <fullName evidence="2">Uncharacterized protein</fullName>
    </submittedName>
</protein>
<comment type="caution">
    <text evidence="2">The sequence shown here is derived from an EMBL/GenBank/DDBJ whole genome shotgun (WGS) entry which is preliminary data.</text>
</comment>
<dbReference type="AlphaFoldDB" id="A0A1R3HQY9"/>
<keyword evidence="3" id="KW-1185">Reference proteome</keyword>
<feature type="transmembrane region" description="Helical" evidence="1">
    <location>
        <begin position="24"/>
        <end position="48"/>
    </location>
</feature>
<dbReference type="Proteomes" id="UP000187203">
    <property type="component" value="Unassembled WGS sequence"/>
</dbReference>
<evidence type="ECO:0000256" key="1">
    <source>
        <dbReference type="SAM" id="Phobius"/>
    </source>
</evidence>
<evidence type="ECO:0000313" key="2">
    <source>
        <dbReference type="EMBL" id="OMO72758.1"/>
    </source>
</evidence>
<organism evidence="2 3">
    <name type="scientific">Corchorus olitorius</name>
    <dbReference type="NCBI Taxonomy" id="93759"/>
    <lineage>
        <taxon>Eukaryota</taxon>
        <taxon>Viridiplantae</taxon>
        <taxon>Streptophyta</taxon>
        <taxon>Embryophyta</taxon>
        <taxon>Tracheophyta</taxon>
        <taxon>Spermatophyta</taxon>
        <taxon>Magnoliopsida</taxon>
        <taxon>eudicotyledons</taxon>
        <taxon>Gunneridae</taxon>
        <taxon>Pentapetalae</taxon>
        <taxon>rosids</taxon>
        <taxon>malvids</taxon>
        <taxon>Malvales</taxon>
        <taxon>Malvaceae</taxon>
        <taxon>Grewioideae</taxon>
        <taxon>Apeibeae</taxon>
        <taxon>Corchorus</taxon>
    </lineage>
</organism>
<accession>A0A1R3HQY9</accession>
<keyword evidence="1" id="KW-1133">Transmembrane helix</keyword>
<evidence type="ECO:0000313" key="3">
    <source>
        <dbReference type="Proteomes" id="UP000187203"/>
    </source>
</evidence>
<gene>
    <name evidence="2" type="ORF">COLO4_27475</name>
</gene>
<feature type="transmembrane region" description="Helical" evidence="1">
    <location>
        <begin position="90"/>
        <end position="106"/>
    </location>
</feature>
<reference evidence="3" key="1">
    <citation type="submission" date="2013-09" db="EMBL/GenBank/DDBJ databases">
        <title>Corchorus olitorius genome sequencing.</title>
        <authorList>
            <person name="Alam M."/>
            <person name="Haque M.S."/>
            <person name="Islam M.S."/>
            <person name="Emdad E.M."/>
            <person name="Islam M.M."/>
            <person name="Ahmed B."/>
            <person name="Halim A."/>
            <person name="Hossen Q.M.M."/>
            <person name="Hossain M.Z."/>
            <person name="Ahmed R."/>
            <person name="Khan M.M."/>
            <person name="Islam R."/>
            <person name="Rashid M.M."/>
            <person name="Khan S.A."/>
            <person name="Rahman M.S."/>
            <person name="Alam M."/>
            <person name="Yahiya A.S."/>
            <person name="Khan M.S."/>
            <person name="Azam M.S."/>
            <person name="Haque T."/>
            <person name="Lashkar M.Z.H."/>
            <person name="Akhand A.I."/>
            <person name="Morshed G."/>
            <person name="Roy S."/>
            <person name="Uddin K.S."/>
            <person name="Rabeya T."/>
            <person name="Hossain A.S."/>
            <person name="Chowdhury A."/>
            <person name="Snigdha A.R."/>
            <person name="Mortoza M.S."/>
            <person name="Matin S.A."/>
            <person name="Hoque S.M.E."/>
            <person name="Islam M.K."/>
            <person name="Roy D.K."/>
            <person name="Haider R."/>
            <person name="Moosa M.M."/>
            <person name="Elias S.M."/>
            <person name="Hasan A.M."/>
            <person name="Jahan S."/>
            <person name="Shafiuddin M."/>
            <person name="Mahmood N."/>
            <person name="Shommy N.S."/>
        </authorList>
    </citation>
    <scope>NUCLEOTIDE SEQUENCE [LARGE SCALE GENOMIC DNA]</scope>
    <source>
        <strain evidence="3">cv. O-4</strain>
    </source>
</reference>
<proteinExistence type="predicted"/>
<sequence length="108" mass="12283">MELFIGPARHQTNPWTLMEPSHQIIFLASSTLPFICLSSPTLLLPYILLDKISLKAKFGLTQFLGAIAFAQQLHIFHLHSTDHKGVDRSVLFQGLWFIVMGYMLWTPS</sequence>
<dbReference type="STRING" id="93759.A0A1R3HQY9"/>
<name>A0A1R3HQY9_9ROSI</name>
<dbReference type="EMBL" id="AWUE01019599">
    <property type="protein sequence ID" value="OMO72758.1"/>
    <property type="molecule type" value="Genomic_DNA"/>
</dbReference>